<evidence type="ECO:0000256" key="1">
    <source>
        <dbReference type="ARBA" id="ARBA00022679"/>
    </source>
</evidence>
<evidence type="ECO:0000259" key="5">
    <source>
        <dbReference type="PROSITE" id="PS51186"/>
    </source>
</evidence>
<dbReference type="CDD" id="cd04301">
    <property type="entry name" value="NAT_SF"/>
    <property type="match status" value="1"/>
</dbReference>
<dbReference type="InterPro" id="IPR011146">
    <property type="entry name" value="HIT-like"/>
</dbReference>
<dbReference type="PANTHER" id="PTHR43877">
    <property type="entry name" value="AMINOALKYLPHOSPHONATE N-ACETYLTRANSFERASE-RELATED-RELATED"/>
    <property type="match status" value="1"/>
</dbReference>
<dbReference type="PROSITE" id="PS00892">
    <property type="entry name" value="HIT_1"/>
    <property type="match status" value="1"/>
</dbReference>
<keyword evidence="7" id="KW-1185">Reference proteome</keyword>
<feature type="short sequence motif" description="Histidine triad motif" evidence="3">
    <location>
        <begin position="123"/>
        <end position="127"/>
    </location>
</feature>
<dbReference type="PROSITE" id="PS51084">
    <property type="entry name" value="HIT_2"/>
    <property type="match status" value="1"/>
</dbReference>
<feature type="domain" description="N-acetyltransferase" evidence="5">
    <location>
        <begin position="153"/>
        <end position="303"/>
    </location>
</feature>
<evidence type="ECO:0000256" key="2">
    <source>
        <dbReference type="ARBA" id="ARBA00023315"/>
    </source>
</evidence>
<sequence>MKLTLELDGALLEKRQAEWAQHLAHPAENPLSTRASFAGGEVLLENALCVYSQDSRFSDGLPFSGFIVTRRPCETVFDLTPEELVATHALLGEVRAHLDSTVQPDGYTVGWNVFPAGGAHIPHVHLHVIPRWKTDAAAGVGLRWFLRQVADALHIRPALPADLPAIHDLILQTGLSDERAKITATLEGCSYWVAVQQGQTVGCIGLEHGEGASLLRSASVAPTWQGQGIGARLAETALSAARGRGERAVYLFSSHAGAYWQRRGFVQVPVTELSAALPGTPQVRSGECRGWIHSETAWKLDLSG</sequence>
<dbReference type="SUPFAM" id="SSF54197">
    <property type="entry name" value="HIT-like"/>
    <property type="match status" value="1"/>
</dbReference>
<dbReference type="EMBL" id="BMQL01000005">
    <property type="protein sequence ID" value="GGR01601.1"/>
    <property type="molecule type" value="Genomic_DNA"/>
</dbReference>
<dbReference type="SUPFAM" id="SSF55729">
    <property type="entry name" value="Acyl-CoA N-acyltransferases (Nat)"/>
    <property type="match status" value="1"/>
</dbReference>
<comment type="caution">
    <text evidence="6">The sequence shown here is derived from an EMBL/GenBank/DDBJ whole genome shotgun (WGS) entry which is preliminary data.</text>
</comment>
<dbReference type="InterPro" id="IPR000182">
    <property type="entry name" value="GNAT_dom"/>
</dbReference>
<dbReference type="Pfam" id="PF13508">
    <property type="entry name" value="Acetyltransf_7"/>
    <property type="match status" value="1"/>
</dbReference>
<dbReference type="InterPro" id="IPR050832">
    <property type="entry name" value="Bact_Acetyltransf"/>
</dbReference>
<dbReference type="InterPro" id="IPR019808">
    <property type="entry name" value="Histidine_triad_CS"/>
</dbReference>
<keyword evidence="1" id="KW-0808">Transferase</keyword>
<dbReference type="AlphaFoldDB" id="A0A918C2M1"/>
<dbReference type="PROSITE" id="PS51186">
    <property type="entry name" value="GNAT"/>
    <property type="match status" value="1"/>
</dbReference>
<evidence type="ECO:0008006" key="8">
    <source>
        <dbReference type="Google" id="ProtNLM"/>
    </source>
</evidence>
<dbReference type="InterPro" id="IPR036265">
    <property type="entry name" value="HIT-like_sf"/>
</dbReference>
<gene>
    <name evidence="6" type="ORF">GCM10008957_12990</name>
</gene>
<dbReference type="RefSeq" id="WP_189088728.1">
    <property type="nucleotide sequence ID" value="NZ_BMQL01000005.1"/>
</dbReference>
<dbReference type="Gene3D" id="3.40.630.30">
    <property type="match status" value="1"/>
</dbReference>
<evidence type="ECO:0000313" key="6">
    <source>
        <dbReference type="EMBL" id="GGR01601.1"/>
    </source>
</evidence>
<dbReference type="Proteomes" id="UP000603865">
    <property type="component" value="Unassembled WGS sequence"/>
</dbReference>
<dbReference type="Pfam" id="PF01230">
    <property type="entry name" value="HIT"/>
    <property type="match status" value="1"/>
</dbReference>
<keyword evidence="2" id="KW-0012">Acyltransferase</keyword>
<dbReference type="InterPro" id="IPR016181">
    <property type="entry name" value="Acyl_CoA_acyltransferase"/>
</dbReference>
<feature type="domain" description="HIT" evidence="4">
    <location>
        <begin position="66"/>
        <end position="138"/>
    </location>
</feature>
<reference evidence="6" key="2">
    <citation type="submission" date="2020-09" db="EMBL/GenBank/DDBJ databases">
        <authorList>
            <person name="Sun Q."/>
            <person name="Ohkuma M."/>
        </authorList>
    </citation>
    <scope>NUCLEOTIDE SEQUENCE</scope>
    <source>
        <strain evidence="6">JCM 31311</strain>
    </source>
</reference>
<evidence type="ECO:0000256" key="3">
    <source>
        <dbReference type="PROSITE-ProRule" id="PRU00464"/>
    </source>
</evidence>
<name>A0A918C2M1_9DEIO</name>
<dbReference type="GO" id="GO:0016747">
    <property type="term" value="F:acyltransferase activity, transferring groups other than amino-acyl groups"/>
    <property type="evidence" value="ECO:0007669"/>
    <property type="project" value="InterPro"/>
</dbReference>
<evidence type="ECO:0000259" key="4">
    <source>
        <dbReference type="PROSITE" id="PS51084"/>
    </source>
</evidence>
<dbReference type="Gene3D" id="3.30.428.10">
    <property type="entry name" value="HIT-like"/>
    <property type="match status" value="1"/>
</dbReference>
<proteinExistence type="predicted"/>
<evidence type="ECO:0000313" key="7">
    <source>
        <dbReference type="Proteomes" id="UP000603865"/>
    </source>
</evidence>
<protein>
    <recommendedName>
        <fullName evidence="8">GNAT family N-acetyltransferase</fullName>
    </recommendedName>
</protein>
<organism evidence="6 7">
    <name type="scientific">Deinococcus ruber</name>
    <dbReference type="NCBI Taxonomy" id="1848197"/>
    <lineage>
        <taxon>Bacteria</taxon>
        <taxon>Thermotogati</taxon>
        <taxon>Deinococcota</taxon>
        <taxon>Deinococci</taxon>
        <taxon>Deinococcales</taxon>
        <taxon>Deinococcaceae</taxon>
        <taxon>Deinococcus</taxon>
    </lineage>
</organism>
<accession>A0A918C2M1</accession>
<reference evidence="6" key="1">
    <citation type="journal article" date="2014" name="Int. J. Syst. Evol. Microbiol.">
        <title>Complete genome sequence of Corynebacterium casei LMG S-19264T (=DSM 44701T), isolated from a smear-ripened cheese.</title>
        <authorList>
            <consortium name="US DOE Joint Genome Institute (JGI-PGF)"/>
            <person name="Walter F."/>
            <person name="Albersmeier A."/>
            <person name="Kalinowski J."/>
            <person name="Ruckert C."/>
        </authorList>
    </citation>
    <scope>NUCLEOTIDE SEQUENCE</scope>
    <source>
        <strain evidence="6">JCM 31311</strain>
    </source>
</reference>